<dbReference type="InterPro" id="IPR006597">
    <property type="entry name" value="Sel1-like"/>
</dbReference>
<dbReference type="EMBL" id="QFWV02000008">
    <property type="protein sequence ID" value="RKF06080.1"/>
    <property type="molecule type" value="Genomic_DNA"/>
</dbReference>
<sequence length="325" mass="34706">MAVLLVLAAGNSASAQDDPPPGRFAAPSAEQEAVTPGVRLPATPAPSRFGAPDPDPAYGAFQRGLFLTARNLALPRAEDGDAAAQTLLAEIYARGLGVAVDFDEARKWYAQAARQGVPEAQLQMALTLLSEDEGSEEARSLMKAAADAGHGKAMFNHAQLLLSDRPGASGQRAAFDYFRRAAEAGIADAQYAMAQYYVQGTPPVFFDDAEARTWLEKAARQGFDSAQRELGLMLLEGTGGPRDREAGYLWTARAAHSGNVAAQAQIAKLLWTGIGVAPDDTQAAAWYVLARRAGLRDPVLEDFWLGLSPQTQQEAIGRANRLRAR</sequence>
<dbReference type="Gene3D" id="1.25.40.10">
    <property type="entry name" value="Tetratricopeptide repeat domain"/>
    <property type="match status" value="2"/>
</dbReference>
<keyword evidence="3" id="KW-1185">Reference proteome</keyword>
<feature type="region of interest" description="Disordered" evidence="1">
    <location>
        <begin position="12"/>
        <end position="35"/>
    </location>
</feature>
<organism evidence="2 3">
    <name type="scientific">Oceaniradius stylonematis</name>
    <dbReference type="NCBI Taxonomy" id="2184161"/>
    <lineage>
        <taxon>Bacteria</taxon>
        <taxon>Pseudomonadati</taxon>
        <taxon>Pseudomonadota</taxon>
        <taxon>Alphaproteobacteria</taxon>
        <taxon>Hyphomicrobiales</taxon>
        <taxon>Ahrensiaceae</taxon>
        <taxon>Oceaniradius</taxon>
    </lineage>
</organism>
<dbReference type="InterPro" id="IPR050767">
    <property type="entry name" value="Sel1_AlgK"/>
</dbReference>
<name>A0A3A8AEI4_9HYPH</name>
<gene>
    <name evidence="2" type="ORF">DEM25_016210</name>
</gene>
<proteinExistence type="predicted"/>
<dbReference type="PANTHER" id="PTHR11102">
    <property type="entry name" value="SEL-1-LIKE PROTEIN"/>
    <property type="match status" value="1"/>
</dbReference>
<evidence type="ECO:0000256" key="1">
    <source>
        <dbReference type="SAM" id="MobiDB-lite"/>
    </source>
</evidence>
<reference evidence="2 3" key="1">
    <citation type="journal article" date="2018" name="Int. J. Syst. Bacteriol.">
        <title>Oceaniradius stylonemae gen. nov., sp. nov., isolated from a red alga, Stylonema cornu-cervi.</title>
        <authorList>
            <person name="Jeong S."/>
        </authorList>
    </citation>
    <scope>NUCLEOTIDE SEQUENCE [LARGE SCALE GENOMIC DNA]</scope>
    <source>
        <strain evidence="2 3">StC1</strain>
    </source>
</reference>
<accession>A0A3A8AEI4</accession>
<protein>
    <submittedName>
        <fullName evidence="2">Sel1 repeat family protein</fullName>
    </submittedName>
</protein>
<dbReference type="AlphaFoldDB" id="A0A3A8AEI4"/>
<dbReference type="Pfam" id="PF08238">
    <property type="entry name" value="Sel1"/>
    <property type="match status" value="6"/>
</dbReference>
<dbReference type="SMART" id="SM00671">
    <property type="entry name" value="SEL1"/>
    <property type="match status" value="6"/>
</dbReference>
<evidence type="ECO:0000313" key="2">
    <source>
        <dbReference type="EMBL" id="RKF06080.1"/>
    </source>
</evidence>
<dbReference type="Proteomes" id="UP000246132">
    <property type="component" value="Unassembled WGS sequence"/>
</dbReference>
<dbReference type="GO" id="GO:0036503">
    <property type="term" value="P:ERAD pathway"/>
    <property type="evidence" value="ECO:0007669"/>
    <property type="project" value="TreeGrafter"/>
</dbReference>
<dbReference type="OrthoDB" id="9816559at2"/>
<dbReference type="InterPro" id="IPR011990">
    <property type="entry name" value="TPR-like_helical_dom_sf"/>
</dbReference>
<evidence type="ECO:0000313" key="3">
    <source>
        <dbReference type="Proteomes" id="UP000246132"/>
    </source>
</evidence>
<comment type="caution">
    <text evidence="2">The sequence shown here is derived from an EMBL/GenBank/DDBJ whole genome shotgun (WGS) entry which is preliminary data.</text>
</comment>
<dbReference type="SUPFAM" id="SSF81901">
    <property type="entry name" value="HCP-like"/>
    <property type="match status" value="2"/>
</dbReference>
<dbReference type="PANTHER" id="PTHR11102:SF147">
    <property type="entry name" value="SEL1L ADAPTOR SUBUNIT OF ERAD E3 UBIQUITIN LIGASE"/>
    <property type="match status" value="1"/>
</dbReference>